<organism evidence="2 3">
    <name type="scientific">Dreissena polymorpha</name>
    <name type="common">Zebra mussel</name>
    <name type="synonym">Mytilus polymorpha</name>
    <dbReference type="NCBI Taxonomy" id="45954"/>
    <lineage>
        <taxon>Eukaryota</taxon>
        <taxon>Metazoa</taxon>
        <taxon>Spiralia</taxon>
        <taxon>Lophotrochozoa</taxon>
        <taxon>Mollusca</taxon>
        <taxon>Bivalvia</taxon>
        <taxon>Autobranchia</taxon>
        <taxon>Heteroconchia</taxon>
        <taxon>Euheterodonta</taxon>
        <taxon>Imparidentia</taxon>
        <taxon>Neoheterodontei</taxon>
        <taxon>Myida</taxon>
        <taxon>Dreissenoidea</taxon>
        <taxon>Dreissenidae</taxon>
        <taxon>Dreissena</taxon>
    </lineage>
</organism>
<sequence length="124" mass="14978">MEEYAADLKSLYDKAHNYRVRRTRDEDLVRKFLDGLNNEELKCEIEFHKEPKNIDEAVYYAVNYVQIRSSGRGDRNGEQNARRVTSEASENLDFRTNQRARDSGPMYRNRYWNERFKTKFDIKR</sequence>
<reference evidence="2" key="2">
    <citation type="submission" date="2020-11" db="EMBL/GenBank/DDBJ databases">
        <authorList>
            <person name="McCartney M.A."/>
            <person name="Auch B."/>
            <person name="Kono T."/>
            <person name="Mallez S."/>
            <person name="Becker A."/>
            <person name="Gohl D.M."/>
            <person name="Silverstein K.A.T."/>
            <person name="Koren S."/>
            <person name="Bechman K.B."/>
            <person name="Herman A."/>
            <person name="Abrahante J.E."/>
            <person name="Garbe J."/>
        </authorList>
    </citation>
    <scope>NUCLEOTIDE SEQUENCE</scope>
    <source>
        <strain evidence="2">Duluth1</strain>
        <tissue evidence="2">Whole animal</tissue>
    </source>
</reference>
<dbReference type="AlphaFoldDB" id="A0A9D4IYX9"/>
<dbReference type="EMBL" id="JAIWYP010000008">
    <property type="protein sequence ID" value="KAH3789859.1"/>
    <property type="molecule type" value="Genomic_DNA"/>
</dbReference>
<name>A0A9D4IYX9_DREPO</name>
<evidence type="ECO:0000313" key="2">
    <source>
        <dbReference type="EMBL" id="KAH3789859.1"/>
    </source>
</evidence>
<feature type="region of interest" description="Disordered" evidence="1">
    <location>
        <begin position="70"/>
        <end position="90"/>
    </location>
</feature>
<dbReference type="Proteomes" id="UP000828390">
    <property type="component" value="Unassembled WGS sequence"/>
</dbReference>
<gene>
    <name evidence="2" type="ORF">DPMN_168048</name>
</gene>
<comment type="caution">
    <text evidence="2">The sequence shown here is derived from an EMBL/GenBank/DDBJ whole genome shotgun (WGS) entry which is preliminary data.</text>
</comment>
<feature type="compositionally biased region" description="Basic and acidic residues" evidence="1">
    <location>
        <begin position="71"/>
        <end position="85"/>
    </location>
</feature>
<accession>A0A9D4IYX9</accession>
<protein>
    <submittedName>
        <fullName evidence="2">Uncharacterized protein</fullName>
    </submittedName>
</protein>
<evidence type="ECO:0000256" key="1">
    <source>
        <dbReference type="SAM" id="MobiDB-lite"/>
    </source>
</evidence>
<proteinExistence type="predicted"/>
<evidence type="ECO:0000313" key="3">
    <source>
        <dbReference type="Proteomes" id="UP000828390"/>
    </source>
</evidence>
<reference evidence="2" key="1">
    <citation type="journal article" date="2019" name="bioRxiv">
        <title>The Genome of the Zebra Mussel, Dreissena polymorpha: A Resource for Invasive Species Research.</title>
        <authorList>
            <person name="McCartney M.A."/>
            <person name="Auch B."/>
            <person name="Kono T."/>
            <person name="Mallez S."/>
            <person name="Zhang Y."/>
            <person name="Obille A."/>
            <person name="Becker A."/>
            <person name="Abrahante J.E."/>
            <person name="Garbe J."/>
            <person name="Badalamenti J.P."/>
            <person name="Herman A."/>
            <person name="Mangelson H."/>
            <person name="Liachko I."/>
            <person name="Sullivan S."/>
            <person name="Sone E.D."/>
            <person name="Koren S."/>
            <person name="Silverstein K.A.T."/>
            <person name="Beckman K.B."/>
            <person name="Gohl D.M."/>
        </authorList>
    </citation>
    <scope>NUCLEOTIDE SEQUENCE</scope>
    <source>
        <strain evidence="2">Duluth1</strain>
        <tissue evidence="2">Whole animal</tissue>
    </source>
</reference>
<keyword evidence="3" id="KW-1185">Reference proteome</keyword>